<accession>A0A832H1B0</accession>
<dbReference type="PANTHER" id="PTHR42756:SF1">
    <property type="entry name" value="TRANSCRIPTIONAL REPRESSOR OF EMRAB OPERON"/>
    <property type="match status" value="1"/>
</dbReference>
<dbReference type="SMART" id="SM00347">
    <property type="entry name" value="HTH_MARR"/>
    <property type="match status" value="1"/>
</dbReference>
<reference evidence="6" key="1">
    <citation type="journal article" date="2020" name="mSystems">
        <title>Genome- and Community-Level Interaction Insights into Carbon Utilization and Element Cycling Functions of Hydrothermarchaeota in Hydrothermal Sediment.</title>
        <authorList>
            <person name="Zhou Z."/>
            <person name="Liu Y."/>
            <person name="Xu W."/>
            <person name="Pan J."/>
            <person name="Luo Z.H."/>
            <person name="Li M."/>
        </authorList>
    </citation>
    <scope>NUCLEOTIDE SEQUENCE [LARGE SCALE GENOMIC DNA]</scope>
    <source>
        <strain evidence="6">SpSt-402</strain>
    </source>
</reference>
<feature type="region of interest" description="Disordered" evidence="4">
    <location>
        <begin position="1"/>
        <end position="24"/>
    </location>
</feature>
<keyword evidence="2" id="KW-0238">DNA-binding</keyword>
<name>A0A832H1B0_9CYAN</name>
<dbReference type="InterPro" id="IPR036390">
    <property type="entry name" value="WH_DNA-bd_sf"/>
</dbReference>
<evidence type="ECO:0000256" key="2">
    <source>
        <dbReference type="ARBA" id="ARBA00023125"/>
    </source>
</evidence>
<evidence type="ECO:0000313" key="6">
    <source>
        <dbReference type="EMBL" id="HGW93839.1"/>
    </source>
</evidence>
<dbReference type="Pfam" id="PF01047">
    <property type="entry name" value="MarR"/>
    <property type="match status" value="1"/>
</dbReference>
<dbReference type="PROSITE" id="PS50995">
    <property type="entry name" value="HTH_MARR_2"/>
    <property type="match status" value="1"/>
</dbReference>
<evidence type="ECO:0000256" key="4">
    <source>
        <dbReference type="SAM" id="MobiDB-lite"/>
    </source>
</evidence>
<sequence>MSKQSASSAPPESSEENLTPSQKAAKEPALALLRELVRTYQTFYAYDEAHVRQLGLTLPQFDVIATLGSTSGMMMSQLAEKTLVTKGTLTGIVDRLEQKGLVRREVPPENRRCFIIVLTPKGHRLFEEIFPDHINYLKARLNSLSHEEIEQIQVALKRLRDAF</sequence>
<protein>
    <submittedName>
        <fullName evidence="6">MarR family transcriptional regulator</fullName>
    </submittedName>
</protein>
<proteinExistence type="predicted"/>
<dbReference type="PANTHER" id="PTHR42756">
    <property type="entry name" value="TRANSCRIPTIONAL REGULATOR, MARR"/>
    <property type="match status" value="1"/>
</dbReference>
<dbReference type="Gene3D" id="1.10.10.10">
    <property type="entry name" value="Winged helix-like DNA-binding domain superfamily/Winged helix DNA-binding domain"/>
    <property type="match status" value="1"/>
</dbReference>
<dbReference type="InterPro" id="IPR036388">
    <property type="entry name" value="WH-like_DNA-bd_sf"/>
</dbReference>
<dbReference type="PRINTS" id="PR00598">
    <property type="entry name" value="HTHMARR"/>
</dbReference>
<dbReference type="EMBL" id="DSRD01000396">
    <property type="protein sequence ID" value="HGW93839.1"/>
    <property type="molecule type" value="Genomic_DNA"/>
</dbReference>
<dbReference type="InterPro" id="IPR000835">
    <property type="entry name" value="HTH_MarR-typ"/>
</dbReference>
<dbReference type="GO" id="GO:0003700">
    <property type="term" value="F:DNA-binding transcription factor activity"/>
    <property type="evidence" value="ECO:0007669"/>
    <property type="project" value="InterPro"/>
</dbReference>
<evidence type="ECO:0000256" key="1">
    <source>
        <dbReference type="ARBA" id="ARBA00023015"/>
    </source>
</evidence>
<dbReference type="SUPFAM" id="SSF46785">
    <property type="entry name" value="Winged helix' DNA-binding domain"/>
    <property type="match status" value="1"/>
</dbReference>
<gene>
    <name evidence="6" type="ORF">ENR47_06105</name>
</gene>
<keyword evidence="3" id="KW-0804">Transcription</keyword>
<dbReference type="PROSITE" id="PS01117">
    <property type="entry name" value="HTH_MARR_1"/>
    <property type="match status" value="1"/>
</dbReference>
<evidence type="ECO:0000259" key="5">
    <source>
        <dbReference type="PROSITE" id="PS50995"/>
    </source>
</evidence>
<keyword evidence="1" id="KW-0805">Transcription regulation</keyword>
<dbReference type="AlphaFoldDB" id="A0A832H1B0"/>
<feature type="compositionally biased region" description="Low complexity" evidence="4">
    <location>
        <begin position="1"/>
        <end position="12"/>
    </location>
</feature>
<organism evidence="6">
    <name type="scientific">Oscillatoriales cyanobacterium SpSt-402</name>
    <dbReference type="NCBI Taxonomy" id="2282168"/>
    <lineage>
        <taxon>Bacteria</taxon>
        <taxon>Bacillati</taxon>
        <taxon>Cyanobacteriota</taxon>
        <taxon>Cyanophyceae</taxon>
        <taxon>Oscillatoriophycideae</taxon>
        <taxon>Oscillatoriales</taxon>
    </lineage>
</organism>
<feature type="domain" description="HTH marR-type" evidence="5">
    <location>
        <begin position="26"/>
        <end position="161"/>
    </location>
</feature>
<dbReference type="InterPro" id="IPR023187">
    <property type="entry name" value="Tscrpt_reg_MarR-type_CS"/>
</dbReference>
<dbReference type="GO" id="GO:0003677">
    <property type="term" value="F:DNA binding"/>
    <property type="evidence" value="ECO:0007669"/>
    <property type="project" value="UniProtKB-KW"/>
</dbReference>
<evidence type="ECO:0000256" key="3">
    <source>
        <dbReference type="ARBA" id="ARBA00023163"/>
    </source>
</evidence>
<comment type="caution">
    <text evidence="6">The sequence shown here is derived from an EMBL/GenBank/DDBJ whole genome shotgun (WGS) entry which is preliminary data.</text>
</comment>